<sequence length="205" mass="21781">MAMSKHPREADHVAQIRAVLEESARVKLDLAREAAPEIARAAEWIAAAYRAGGKTLLFGNGGSAADAQHIACEFTGRLNRDRPALPAIALTANTSELTAIGNDYGFEQVFSRLIEAHGEEGDVAIAISTSGNSPNLLTAVDEARARRLRTIALLGRGGGKLADRVDLALVVPSDDTQRIQESHIALAHAIAEVVELLLFPELCSA</sequence>
<evidence type="ECO:0000256" key="10">
    <source>
        <dbReference type="ARBA" id="ARBA00023277"/>
    </source>
</evidence>
<dbReference type="GO" id="GO:0046872">
    <property type="term" value="F:metal ion binding"/>
    <property type="evidence" value="ECO:0007669"/>
    <property type="project" value="UniProtKB-KW"/>
</dbReference>
<evidence type="ECO:0000256" key="8">
    <source>
        <dbReference type="ARBA" id="ARBA00022833"/>
    </source>
</evidence>
<keyword evidence="9" id="KW-0413">Isomerase</keyword>
<dbReference type="HAMAP" id="MF_00067">
    <property type="entry name" value="GmhA"/>
    <property type="match status" value="1"/>
</dbReference>
<evidence type="ECO:0000259" key="11">
    <source>
        <dbReference type="PROSITE" id="PS51464"/>
    </source>
</evidence>
<dbReference type="InterPro" id="IPR050099">
    <property type="entry name" value="SIS_GmhA/DiaA_subfam"/>
</dbReference>
<comment type="caution">
    <text evidence="12">The sequence shown here is derived from an EMBL/GenBank/DDBJ whole genome shotgun (WGS) entry which is preliminary data.</text>
</comment>
<keyword evidence="6" id="KW-0963">Cytoplasm</keyword>
<comment type="catalytic activity">
    <reaction evidence="1">
        <text>2 D-sedoheptulose 7-phosphate = D-glycero-alpha-D-manno-heptose 7-phosphate + D-glycero-beta-D-manno-heptose 7-phosphate</text>
        <dbReference type="Rhea" id="RHEA:27489"/>
        <dbReference type="ChEBI" id="CHEBI:57483"/>
        <dbReference type="ChEBI" id="CHEBI:60203"/>
        <dbReference type="ChEBI" id="CHEBI:60204"/>
        <dbReference type="EC" id="5.3.1.28"/>
    </reaction>
</comment>
<dbReference type="EMBL" id="BARS01014833">
    <property type="protein sequence ID" value="GAF97298.1"/>
    <property type="molecule type" value="Genomic_DNA"/>
</dbReference>
<dbReference type="GO" id="GO:1901135">
    <property type="term" value="P:carbohydrate derivative metabolic process"/>
    <property type="evidence" value="ECO:0007669"/>
    <property type="project" value="InterPro"/>
</dbReference>
<dbReference type="PROSITE" id="PS51464">
    <property type="entry name" value="SIS"/>
    <property type="match status" value="1"/>
</dbReference>
<dbReference type="GO" id="GO:0005737">
    <property type="term" value="C:cytoplasm"/>
    <property type="evidence" value="ECO:0007669"/>
    <property type="project" value="UniProtKB-SubCell"/>
</dbReference>
<keyword evidence="7" id="KW-0479">Metal-binding</keyword>
<keyword evidence="8" id="KW-0862">Zinc</keyword>
<comment type="cofactor">
    <cofactor evidence="2">
        <name>Zn(2+)</name>
        <dbReference type="ChEBI" id="CHEBI:29105"/>
    </cofactor>
</comment>
<dbReference type="CDD" id="cd05006">
    <property type="entry name" value="SIS_GmhA"/>
    <property type="match status" value="1"/>
</dbReference>
<dbReference type="GO" id="GO:0008968">
    <property type="term" value="F:D-sedoheptulose 7-phosphate isomerase activity"/>
    <property type="evidence" value="ECO:0007669"/>
    <property type="project" value="InterPro"/>
</dbReference>
<dbReference type="SUPFAM" id="SSF53697">
    <property type="entry name" value="SIS domain"/>
    <property type="match status" value="1"/>
</dbReference>
<gene>
    <name evidence="12" type="ORF">S01H1_24657</name>
</gene>
<evidence type="ECO:0000256" key="5">
    <source>
        <dbReference type="ARBA" id="ARBA00012580"/>
    </source>
</evidence>
<name>X0TUN2_9ZZZZ</name>
<proteinExistence type="inferred from homology"/>
<feature type="domain" description="SIS" evidence="11">
    <location>
        <begin position="45"/>
        <end position="204"/>
    </location>
</feature>
<dbReference type="InterPro" id="IPR001347">
    <property type="entry name" value="SIS_dom"/>
</dbReference>
<dbReference type="Pfam" id="PF13580">
    <property type="entry name" value="SIS_2"/>
    <property type="match status" value="1"/>
</dbReference>
<evidence type="ECO:0000256" key="4">
    <source>
        <dbReference type="ARBA" id="ARBA00009894"/>
    </source>
</evidence>
<dbReference type="Gene3D" id="3.40.50.10490">
    <property type="entry name" value="Glucose-6-phosphate isomerase like protein, domain 1"/>
    <property type="match status" value="1"/>
</dbReference>
<organism evidence="12">
    <name type="scientific">marine sediment metagenome</name>
    <dbReference type="NCBI Taxonomy" id="412755"/>
    <lineage>
        <taxon>unclassified sequences</taxon>
        <taxon>metagenomes</taxon>
        <taxon>ecological metagenomes</taxon>
    </lineage>
</organism>
<dbReference type="InterPro" id="IPR004515">
    <property type="entry name" value="Phosphoheptose_Isoase"/>
</dbReference>
<evidence type="ECO:0000256" key="9">
    <source>
        <dbReference type="ARBA" id="ARBA00023235"/>
    </source>
</evidence>
<comment type="subcellular location">
    <subcellularLocation>
        <location evidence="3">Cytoplasm</location>
    </subcellularLocation>
</comment>
<evidence type="ECO:0000256" key="7">
    <source>
        <dbReference type="ARBA" id="ARBA00022723"/>
    </source>
</evidence>
<comment type="similarity">
    <text evidence="4">Belongs to the SIS family. GmhA subfamily.</text>
</comment>
<protein>
    <recommendedName>
        <fullName evidence="5">D-sedoheptulose-7-phosphate isomerase</fullName>
        <ecNumber evidence="5">5.3.1.28</ecNumber>
    </recommendedName>
</protein>
<dbReference type="InterPro" id="IPR046348">
    <property type="entry name" value="SIS_dom_sf"/>
</dbReference>
<keyword evidence="10" id="KW-0119">Carbohydrate metabolism</keyword>
<evidence type="ECO:0000256" key="1">
    <source>
        <dbReference type="ARBA" id="ARBA00000348"/>
    </source>
</evidence>
<dbReference type="PANTHER" id="PTHR30390">
    <property type="entry name" value="SEDOHEPTULOSE 7-PHOSPHATE ISOMERASE / DNAA INITIATOR-ASSOCIATING FACTOR FOR REPLICATION INITIATION"/>
    <property type="match status" value="1"/>
</dbReference>
<reference evidence="12" key="1">
    <citation type="journal article" date="2014" name="Front. Microbiol.">
        <title>High frequency of phylogenetically diverse reductive dehalogenase-homologous genes in deep subseafloor sedimentary metagenomes.</title>
        <authorList>
            <person name="Kawai M."/>
            <person name="Futagami T."/>
            <person name="Toyoda A."/>
            <person name="Takaki Y."/>
            <person name="Nishi S."/>
            <person name="Hori S."/>
            <person name="Arai W."/>
            <person name="Tsubouchi T."/>
            <person name="Morono Y."/>
            <person name="Uchiyama I."/>
            <person name="Ito T."/>
            <person name="Fujiyama A."/>
            <person name="Inagaki F."/>
            <person name="Takami H."/>
        </authorList>
    </citation>
    <scope>NUCLEOTIDE SEQUENCE</scope>
    <source>
        <strain evidence="12">Expedition CK06-06</strain>
    </source>
</reference>
<dbReference type="EC" id="5.3.1.28" evidence="5"/>
<evidence type="ECO:0000313" key="12">
    <source>
        <dbReference type="EMBL" id="GAF97298.1"/>
    </source>
</evidence>
<accession>X0TUN2</accession>
<dbReference type="AlphaFoldDB" id="X0TUN2"/>
<evidence type="ECO:0000256" key="3">
    <source>
        <dbReference type="ARBA" id="ARBA00004496"/>
    </source>
</evidence>
<evidence type="ECO:0000256" key="2">
    <source>
        <dbReference type="ARBA" id="ARBA00001947"/>
    </source>
</evidence>
<evidence type="ECO:0000256" key="6">
    <source>
        <dbReference type="ARBA" id="ARBA00022490"/>
    </source>
</evidence>
<dbReference type="InterPro" id="IPR035461">
    <property type="entry name" value="GmhA/DiaA"/>
</dbReference>
<dbReference type="GO" id="GO:0097367">
    <property type="term" value="F:carbohydrate derivative binding"/>
    <property type="evidence" value="ECO:0007669"/>
    <property type="project" value="InterPro"/>
</dbReference>